<dbReference type="InterPro" id="IPR037237">
    <property type="entry name" value="IlvD/EDD_N"/>
</dbReference>
<dbReference type="UniPathway" id="UPA00047">
    <property type="reaction ID" value="UER00057"/>
</dbReference>
<dbReference type="GO" id="GO:0051537">
    <property type="term" value="F:2 iron, 2 sulfur cluster binding"/>
    <property type="evidence" value="ECO:0007669"/>
    <property type="project" value="UniProtKB-UniRule"/>
</dbReference>
<dbReference type="EMBL" id="MFJL01000026">
    <property type="protein sequence ID" value="OGG15414.1"/>
    <property type="molecule type" value="Genomic_DNA"/>
</dbReference>
<dbReference type="SUPFAM" id="SSF143975">
    <property type="entry name" value="IlvD/EDD N-terminal domain-like"/>
    <property type="match status" value="1"/>
</dbReference>
<feature type="modified residue" description="N6-carboxylysine" evidence="15">
    <location>
        <position position="127"/>
    </location>
</feature>
<dbReference type="InterPro" id="IPR042096">
    <property type="entry name" value="Dihydro-acid_dehy_C"/>
</dbReference>
<dbReference type="NCBIfam" id="TIGR00110">
    <property type="entry name" value="ilvD"/>
    <property type="match status" value="1"/>
</dbReference>
<evidence type="ECO:0000256" key="12">
    <source>
        <dbReference type="ARBA" id="ARBA00029436"/>
    </source>
</evidence>
<evidence type="ECO:0000256" key="1">
    <source>
        <dbReference type="ARBA" id="ARBA00001946"/>
    </source>
</evidence>
<dbReference type="Proteomes" id="UP000176923">
    <property type="component" value="Unassembled WGS sequence"/>
</dbReference>
<comment type="similarity">
    <text evidence="2 15">Belongs to the IlvD/Edd family.</text>
</comment>
<comment type="catalytic activity">
    <reaction evidence="11">
        <text>(2R)-2,3-dihydroxy-3-methylbutanoate = 3-methyl-2-oxobutanoate + H2O</text>
        <dbReference type="Rhea" id="RHEA:24809"/>
        <dbReference type="ChEBI" id="CHEBI:11851"/>
        <dbReference type="ChEBI" id="CHEBI:15377"/>
        <dbReference type="ChEBI" id="CHEBI:49072"/>
        <dbReference type="EC" id="4.2.1.9"/>
    </reaction>
    <physiologicalReaction direction="left-to-right" evidence="11">
        <dbReference type="Rhea" id="RHEA:24810"/>
    </physiologicalReaction>
</comment>
<dbReference type="FunFam" id="3.50.30.80:FF:000001">
    <property type="entry name" value="Dihydroxy-acid dehydratase"/>
    <property type="match status" value="1"/>
</dbReference>
<dbReference type="EC" id="4.2.1.9" evidence="14 15"/>
<evidence type="ECO:0000256" key="8">
    <source>
        <dbReference type="ARBA" id="ARBA00023014"/>
    </source>
</evidence>
<comment type="catalytic activity">
    <reaction evidence="15">
        <text>(2R,3R)-2,3-dihydroxy-3-methylpentanoate = (S)-3-methyl-2-oxopentanoate + H2O</text>
        <dbReference type="Rhea" id="RHEA:27694"/>
        <dbReference type="ChEBI" id="CHEBI:15377"/>
        <dbReference type="ChEBI" id="CHEBI:35146"/>
        <dbReference type="ChEBI" id="CHEBI:49258"/>
        <dbReference type="EC" id="4.2.1.9"/>
    </reaction>
</comment>
<evidence type="ECO:0000313" key="18">
    <source>
        <dbReference type="EMBL" id="OGG15414.1"/>
    </source>
</evidence>
<evidence type="ECO:0000256" key="6">
    <source>
        <dbReference type="ARBA" id="ARBA00022842"/>
    </source>
</evidence>
<dbReference type="InterPro" id="IPR000581">
    <property type="entry name" value="ILV_EDD_N"/>
</dbReference>
<keyword evidence="5 15" id="KW-0479">Metal-binding</keyword>
<dbReference type="GO" id="GO:0004160">
    <property type="term" value="F:dihydroxy-acid dehydratase activity"/>
    <property type="evidence" value="ECO:0007669"/>
    <property type="project" value="UniProtKB-UniRule"/>
</dbReference>
<dbReference type="NCBIfam" id="NF002068">
    <property type="entry name" value="PRK00911.1"/>
    <property type="match status" value="1"/>
</dbReference>
<dbReference type="HAMAP" id="MF_00012">
    <property type="entry name" value="IlvD"/>
    <property type="match status" value="1"/>
</dbReference>
<evidence type="ECO:0000256" key="2">
    <source>
        <dbReference type="ARBA" id="ARBA00006486"/>
    </source>
</evidence>
<dbReference type="GO" id="GO:0009097">
    <property type="term" value="P:isoleucine biosynthetic process"/>
    <property type="evidence" value="ECO:0007669"/>
    <property type="project" value="UniProtKB-UniRule"/>
</dbReference>
<comment type="pathway">
    <text evidence="13 15">Amino-acid biosynthesis; L-isoleucine biosynthesis; L-isoleucine from 2-oxobutanoate: step 3/4.</text>
</comment>
<evidence type="ECO:0000256" key="15">
    <source>
        <dbReference type="HAMAP-Rule" id="MF_00012"/>
    </source>
</evidence>
<feature type="binding site" evidence="15">
    <location>
        <position position="126"/>
    </location>
    <ligand>
        <name>Mg(2+)</name>
        <dbReference type="ChEBI" id="CHEBI:18420"/>
    </ligand>
</feature>
<evidence type="ECO:0000256" key="11">
    <source>
        <dbReference type="ARBA" id="ARBA00029304"/>
    </source>
</evidence>
<evidence type="ECO:0000259" key="16">
    <source>
        <dbReference type="Pfam" id="PF00920"/>
    </source>
</evidence>
<dbReference type="UniPathway" id="UPA00049">
    <property type="reaction ID" value="UER00061"/>
</dbReference>
<sequence length="558" mass="59872">MKSYLKFRSYLTTEGNERAPNRAMLRAVGFTDLDFKKPMIGVASTWAEVTPCNSHIDVLAREVKQGVKIGGGAPQIFNTITVSDGIGMGHWGMKYSLPSREIIADSIETVAKAQNYDGLVAIGGCDKNQPGCLMAMGRINIPSIFVYGGTILPGECHGKKVDIVSIFEAVGKYNAGKISKDEFKCIECNACPGPGACGGMYTANTMSSAIESLGMSLPQSSSTPAVYPEKKEECKKAGEQIVTLIKKKITPKMIMTKKAFENAITVVMALGGSTNAVLHLLAMAHEVDIKLTLDDFQRVALKTPYLGNLKPSGKYVMADLYKVGGVPALMKQLLQAGLLHGECLTVTGKTIKENLKAVSDFKKGQDVISSFDNPMYTHPPMAILNGNLAPRGAITKLTGLKYSYFKGPSQVFNSEEEAMDALMKNKIKKGSVLVIRYEGPKGGPGMREMLSVTSAVMGKGLGEDIALITDGRFSGGTHGHVVGHIAPEAAVGGPISLVKDGDEIEIDAEKKKISLLVSEREILKRKKNLKSFKLSVSKGWLARYAKLVTGAEKGAILV</sequence>
<dbReference type="InterPro" id="IPR004404">
    <property type="entry name" value="DihydroxyA_deHydtase"/>
</dbReference>
<feature type="binding site" evidence="15">
    <location>
        <position position="52"/>
    </location>
    <ligand>
        <name>[2Fe-2S] cluster</name>
        <dbReference type="ChEBI" id="CHEBI:190135"/>
    </ligand>
</feature>
<evidence type="ECO:0000256" key="13">
    <source>
        <dbReference type="ARBA" id="ARBA00029437"/>
    </source>
</evidence>
<proteinExistence type="inferred from homology"/>
<evidence type="ECO:0000256" key="9">
    <source>
        <dbReference type="ARBA" id="ARBA00023239"/>
    </source>
</evidence>
<dbReference type="GO" id="GO:0000287">
    <property type="term" value="F:magnesium ion binding"/>
    <property type="evidence" value="ECO:0007669"/>
    <property type="project" value="UniProtKB-UniRule"/>
</dbReference>
<name>A0A1F5ZST5_9BACT</name>
<dbReference type="PROSITE" id="PS00886">
    <property type="entry name" value="ILVD_EDD_1"/>
    <property type="match status" value="1"/>
</dbReference>
<evidence type="ECO:0000256" key="3">
    <source>
        <dbReference type="ARBA" id="ARBA00022605"/>
    </source>
</evidence>
<keyword evidence="10 15" id="KW-0100">Branched-chain amino acid biosynthesis</keyword>
<comment type="pathway">
    <text evidence="12 15">Amino-acid biosynthesis; L-valine biosynthesis; L-valine from pyruvate: step 3/4.</text>
</comment>
<dbReference type="PANTHER" id="PTHR21000:SF5">
    <property type="entry name" value="DIHYDROXY-ACID DEHYDRATASE, MITOCHONDRIAL"/>
    <property type="match status" value="1"/>
</dbReference>
<dbReference type="PANTHER" id="PTHR21000">
    <property type="entry name" value="DIHYDROXY-ACID DEHYDRATASE DAD"/>
    <property type="match status" value="1"/>
</dbReference>
<evidence type="ECO:0000256" key="5">
    <source>
        <dbReference type="ARBA" id="ARBA00022723"/>
    </source>
</evidence>
<comment type="caution">
    <text evidence="15">Lacks conserved residue(s) required for the propagation of feature annotation.</text>
</comment>
<comment type="function">
    <text evidence="15">Functions in the biosynthesis of branched-chain amino acids. Catalyzes the dehydration of (2R,3R)-2,3-dihydroxy-3-methylpentanoate (2,3-dihydroxy-3-methylvalerate) into 2-oxo-3-methylpentanoate (2-oxo-3-methylvalerate) and of (2R)-2,3-dihydroxy-3-methylbutanoate (2,3-dihydroxyisovalerate) into 2-oxo-3-methylbutanoate (2-oxoisovalerate), the penultimate precursor to L-isoleucine and L-valine, respectively.</text>
</comment>
<protein>
    <recommendedName>
        <fullName evidence="14 15">Dihydroxy-acid dehydratase</fullName>
        <shortName evidence="15">DAD</shortName>
        <ecNumber evidence="14 15">4.2.1.9</ecNumber>
    </recommendedName>
</protein>
<dbReference type="Pfam" id="PF00920">
    <property type="entry name" value="ILVD_EDD_N"/>
    <property type="match status" value="1"/>
</dbReference>
<dbReference type="InterPro" id="IPR050165">
    <property type="entry name" value="DHAD_IlvD/Edd"/>
</dbReference>
<accession>A0A1F5ZST5</accession>
<dbReference type="InterPro" id="IPR020558">
    <property type="entry name" value="DiOHA_6PGluconate_deHydtase_CS"/>
</dbReference>
<dbReference type="PROSITE" id="PS00887">
    <property type="entry name" value="ILVD_EDD_2"/>
    <property type="match status" value="1"/>
</dbReference>
<keyword evidence="7 15" id="KW-0408">Iron</keyword>
<feature type="domain" description="Dihydroxy-acid/6-phosphogluconate dehydratase N-terminal" evidence="16">
    <location>
        <begin position="37"/>
        <end position="354"/>
    </location>
</feature>
<keyword evidence="4 15" id="KW-0001">2Fe-2S</keyword>
<keyword evidence="6 15" id="KW-0460">Magnesium</keyword>
<dbReference type="SUPFAM" id="SSF52016">
    <property type="entry name" value="LeuD/IlvD-like"/>
    <property type="match status" value="1"/>
</dbReference>
<evidence type="ECO:0000256" key="14">
    <source>
        <dbReference type="ARBA" id="ARBA00029490"/>
    </source>
</evidence>
<gene>
    <name evidence="15" type="primary">ilvD</name>
    <name evidence="18" type="ORF">A3D77_07795</name>
</gene>
<feature type="binding site" description="via carbamate group" evidence="15">
    <location>
        <position position="127"/>
    </location>
    <ligand>
        <name>Mg(2+)</name>
        <dbReference type="ChEBI" id="CHEBI:18420"/>
    </ligand>
</feature>
<dbReference type="Gene3D" id="3.50.30.80">
    <property type="entry name" value="IlvD/EDD C-terminal domain-like"/>
    <property type="match status" value="1"/>
</dbReference>
<reference evidence="18 19" key="1">
    <citation type="journal article" date="2016" name="Nat. Commun.">
        <title>Thousands of microbial genomes shed light on interconnected biogeochemical processes in an aquifer system.</title>
        <authorList>
            <person name="Anantharaman K."/>
            <person name="Brown C.T."/>
            <person name="Hug L.A."/>
            <person name="Sharon I."/>
            <person name="Castelle C.J."/>
            <person name="Probst A.J."/>
            <person name="Thomas B.C."/>
            <person name="Singh A."/>
            <person name="Wilkins M.J."/>
            <person name="Karaoz U."/>
            <person name="Brodie E.L."/>
            <person name="Williams K.H."/>
            <person name="Hubbard S.S."/>
            <person name="Banfield J.F."/>
        </authorList>
    </citation>
    <scope>NUCLEOTIDE SEQUENCE [LARGE SCALE GENOMIC DNA]</scope>
</reference>
<feature type="binding site" evidence="15">
    <location>
        <position position="448"/>
    </location>
    <ligand>
        <name>Mg(2+)</name>
        <dbReference type="ChEBI" id="CHEBI:18420"/>
    </ligand>
</feature>
<dbReference type="InterPro" id="IPR056740">
    <property type="entry name" value="ILV_EDD_C"/>
</dbReference>
<feature type="domain" description="Dihydroxy-acid/6-phosphogluconate dehydratase C-terminal" evidence="17">
    <location>
        <begin position="366"/>
        <end position="555"/>
    </location>
</feature>
<evidence type="ECO:0000256" key="7">
    <source>
        <dbReference type="ARBA" id="ARBA00023004"/>
    </source>
</evidence>
<keyword evidence="3 15" id="KW-0028">Amino-acid biosynthesis</keyword>
<feature type="active site" description="Proton acceptor" evidence="15">
    <location>
        <position position="474"/>
    </location>
</feature>
<comment type="cofactor">
    <cofactor evidence="15">
        <name>[2Fe-2S] cluster</name>
        <dbReference type="ChEBI" id="CHEBI:190135"/>
    </cofactor>
    <text evidence="15">Binds 1 [2Fe-2S] cluster per subunit. This cluster acts as a Lewis acid cofactor.</text>
</comment>
<dbReference type="AlphaFoldDB" id="A0A1F5ZST5"/>
<dbReference type="GO" id="GO:0009099">
    <property type="term" value="P:L-valine biosynthetic process"/>
    <property type="evidence" value="ECO:0007669"/>
    <property type="project" value="UniProtKB-UniRule"/>
</dbReference>
<evidence type="ECO:0000256" key="10">
    <source>
        <dbReference type="ARBA" id="ARBA00023304"/>
    </source>
</evidence>
<keyword evidence="8 15" id="KW-0411">Iron-sulfur</keyword>
<keyword evidence="9 15" id="KW-0456">Lyase</keyword>
<dbReference type="Pfam" id="PF24877">
    <property type="entry name" value="ILV_EDD_C"/>
    <property type="match status" value="1"/>
</dbReference>
<evidence type="ECO:0000313" key="19">
    <source>
        <dbReference type="Proteomes" id="UP000176923"/>
    </source>
</evidence>
<feature type="binding site" evidence="15">
    <location>
        <position position="84"/>
    </location>
    <ligand>
        <name>Mg(2+)</name>
        <dbReference type="ChEBI" id="CHEBI:18420"/>
    </ligand>
</feature>
<comment type="cofactor">
    <cofactor evidence="1 15">
        <name>Mg(2+)</name>
        <dbReference type="ChEBI" id="CHEBI:18420"/>
    </cofactor>
</comment>
<evidence type="ECO:0000259" key="17">
    <source>
        <dbReference type="Pfam" id="PF24877"/>
    </source>
</evidence>
<organism evidence="18 19">
    <name type="scientific">Candidatus Gottesmanbacteria bacterium RIFCSPHIGHO2_02_FULL_39_11</name>
    <dbReference type="NCBI Taxonomy" id="1798382"/>
    <lineage>
        <taxon>Bacteria</taxon>
        <taxon>Candidatus Gottesmaniibacteriota</taxon>
    </lineage>
</organism>
<comment type="subunit">
    <text evidence="15">Homodimer.</text>
</comment>
<dbReference type="STRING" id="1798382.A3D77_07795"/>
<comment type="caution">
    <text evidence="18">The sequence shown here is derived from an EMBL/GenBank/DDBJ whole genome shotgun (WGS) entry which is preliminary data.</text>
</comment>
<evidence type="ECO:0000256" key="4">
    <source>
        <dbReference type="ARBA" id="ARBA00022714"/>
    </source>
</evidence>